<accession>A0A9D4VA74</accession>
<dbReference type="AlphaFoldDB" id="A0A9D4VA74"/>
<dbReference type="EMBL" id="JABFUD020000003">
    <property type="protein sequence ID" value="KAI5082468.1"/>
    <property type="molecule type" value="Genomic_DNA"/>
</dbReference>
<keyword evidence="2" id="KW-1185">Reference proteome</keyword>
<evidence type="ECO:0000313" key="2">
    <source>
        <dbReference type="Proteomes" id="UP000886520"/>
    </source>
</evidence>
<proteinExistence type="predicted"/>
<protein>
    <submittedName>
        <fullName evidence="1">Uncharacterized protein</fullName>
    </submittedName>
</protein>
<comment type="caution">
    <text evidence="1">The sequence shown here is derived from an EMBL/GenBank/DDBJ whole genome shotgun (WGS) entry which is preliminary data.</text>
</comment>
<sequence length="105" mass="12079">NASYLLASRSVPIPHTCLDPLMAITSSTPYLLDPFKMQAGSSKFISLALAHHNCMHLNRFEYVIRAWTSSWLLLPAHHTFMDPFMMQVKEKRWGYSLHMQPTTSQ</sequence>
<organism evidence="1 2">
    <name type="scientific">Adiantum capillus-veneris</name>
    <name type="common">Maidenhair fern</name>
    <dbReference type="NCBI Taxonomy" id="13818"/>
    <lineage>
        <taxon>Eukaryota</taxon>
        <taxon>Viridiplantae</taxon>
        <taxon>Streptophyta</taxon>
        <taxon>Embryophyta</taxon>
        <taxon>Tracheophyta</taxon>
        <taxon>Polypodiopsida</taxon>
        <taxon>Polypodiidae</taxon>
        <taxon>Polypodiales</taxon>
        <taxon>Pteridineae</taxon>
        <taxon>Pteridaceae</taxon>
        <taxon>Vittarioideae</taxon>
        <taxon>Adiantum</taxon>
    </lineage>
</organism>
<name>A0A9D4VA74_ADICA</name>
<dbReference type="Proteomes" id="UP000886520">
    <property type="component" value="Chromosome 2"/>
</dbReference>
<gene>
    <name evidence="1" type="ORF">GOP47_0002211</name>
</gene>
<feature type="non-terminal residue" evidence="1">
    <location>
        <position position="1"/>
    </location>
</feature>
<evidence type="ECO:0000313" key="1">
    <source>
        <dbReference type="EMBL" id="KAI5082468.1"/>
    </source>
</evidence>
<reference evidence="1" key="1">
    <citation type="submission" date="2021-01" db="EMBL/GenBank/DDBJ databases">
        <title>Adiantum capillus-veneris genome.</title>
        <authorList>
            <person name="Fang Y."/>
            <person name="Liao Q."/>
        </authorList>
    </citation>
    <scope>NUCLEOTIDE SEQUENCE</scope>
    <source>
        <strain evidence="1">H3</strain>
        <tissue evidence="1">Leaf</tissue>
    </source>
</reference>